<dbReference type="EMBL" id="JOMQ01000070">
    <property type="protein sequence ID" value="OUI99558.1"/>
    <property type="molecule type" value="Genomic_DNA"/>
</dbReference>
<protein>
    <submittedName>
        <fullName evidence="1">Uncharacterized protein</fullName>
    </submittedName>
</protein>
<gene>
    <name evidence="1" type="ORF">HK14_14295</name>
</gene>
<evidence type="ECO:0000313" key="1">
    <source>
        <dbReference type="EMBL" id="OUI99558.1"/>
    </source>
</evidence>
<sequence length="141" mass="15903">MLEKTQFHNIPENKKDVTRSAIASLLKICPNIEKYSTHGENLKVYYYENGWERTAAHLDVELDLDPASLKALPQGLRDPQWGGHMELGLSGGKVPGAIMEMPLPLWLCGLPVDDDILSSLKRDWVQQKQFLAIPDIMTNSF</sequence>
<proteinExistence type="predicted"/>
<organism evidence="1 2">
    <name type="scientific">Acetobacter cibinongensis</name>
    <dbReference type="NCBI Taxonomy" id="146475"/>
    <lineage>
        <taxon>Bacteria</taxon>
        <taxon>Pseudomonadati</taxon>
        <taxon>Pseudomonadota</taxon>
        <taxon>Alphaproteobacteria</taxon>
        <taxon>Acetobacterales</taxon>
        <taxon>Acetobacteraceae</taxon>
        <taxon>Acetobacter</taxon>
    </lineage>
</organism>
<evidence type="ECO:0000313" key="2">
    <source>
        <dbReference type="Proteomes" id="UP000196086"/>
    </source>
</evidence>
<dbReference type="AlphaFoldDB" id="A0A1Z5YRP0"/>
<name>A0A1Z5YRP0_9PROT</name>
<dbReference type="Proteomes" id="UP000196086">
    <property type="component" value="Unassembled WGS sequence"/>
</dbReference>
<accession>A0A1Z5YRP0</accession>
<reference evidence="1 2" key="1">
    <citation type="submission" date="2014-06" db="EMBL/GenBank/DDBJ databases">
        <authorList>
            <person name="Ju J."/>
            <person name="Zhang J."/>
        </authorList>
    </citation>
    <scope>NUCLEOTIDE SEQUENCE [LARGE SCALE GENOMIC DNA]</scope>
    <source>
        <strain evidence="1 2">DsW_47</strain>
    </source>
</reference>
<comment type="caution">
    <text evidence="1">The sequence shown here is derived from an EMBL/GenBank/DDBJ whole genome shotgun (WGS) entry which is preliminary data.</text>
</comment>